<proteinExistence type="predicted"/>
<dbReference type="Proteomes" id="UP000515135">
    <property type="component" value="Unplaced"/>
</dbReference>
<dbReference type="Pfam" id="PF13837">
    <property type="entry name" value="Myb_DNA-bind_4"/>
    <property type="match status" value="1"/>
</dbReference>
<feature type="compositionally biased region" description="Polar residues" evidence="1">
    <location>
        <begin position="104"/>
        <end position="114"/>
    </location>
</feature>
<feature type="region of interest" description="Disordered" evidence="1">
    <location>
        <begin position="326"/>
        <end position="421"/>
    </location>
</feature>
<feature type="domain" description="Myb/SANT-like DNA-binding" evidence="2">
    <location>
        <begin position="8"/>
        <end position="95"/>
    </location>
</feature>
<dbReference type="OrthoDB" id="4680325at2759"/>
<name>A0A6P4XUJ1_BRABE</name>
<sequence>MAEGRGKIWSDEETRCLLGLWGDQRVLSQLETARNKEAVKKLVDGMRHEGFDRTAQQIRTKMRDLKYRYRKAKKQNERSGSGRITCPYYDELDRLLGGRPATRPHNTVEANFSGSESSEDEDDDDTASTRSITPPPDSSAESTGGDTSVLSIVSSGDGDGDVEDMPTDPKDKDQTGNEAEKGQTGNEAEKGQTGKEPEKGQTGKEPEKGQTGKKTRKPSAEDRKRKGPVFKKVDVNKKKSRVESTMEGLQQSMSKVQEEGLKKQVEINKERDESWREHELRISKLQQEADRDMMSNMMGQFMGMMGQFMTMFGPGGMPQHRPMYQYGAHPNNPPFQNRGPMPNRPPFQDPAVGAGYMQNRPPFQDPAVGAGYMPNRPPFQDPAVGAGRMPNRPPFQDPQPSQGNSAADVDTSAAEPTYLNL</sequence>
<keyword evidence="3" id="KW-1185">Reference proteome</keyword>
<protein>
    <submittedName>
        <fullName evidence="4">Trihelix transcription factor GT-3a-like isoform X1</fullName>
    </submittedName>
</protein>
<evidence type="ECO:0000256" key="1">
    <source>
        <dbReference type="SAM" id="MobiDB-lite"/>
    </source>
</evidence>
<feature type="region of interest" description="Disordered" evidence="1">
    <location>
        <begin position="97"/>
        <end position="289"/>
    </location>
</feature>
<dbReference type="GeneID" id="109463382"/>
<feature type="compositionally biased region" description="Basic and acidic residues" evidence="1">
    <location>
        <begin position="167"/>
        <end position="210"/>
    </location>
</feature>
<organism evidence="3 4">
    <name type="scientific">Branchiostoma belcheri</name>
    <name type="common">Amphioxus</name>
    <dbReference type="NCBI Taxonomy" id="7741"/>
    <lineage>
        <taxon>Eukaryota</taxon>
        <taxon>Metazoa</taxon>
        <taxon>Chordata</taxon>
        <taxon>Cephalochordata</taxon>
        <taxon>Leptocardii</taxon>
        <taxon>Amphioxiformes</taxon>
        <taxon>Branchiostomatidae</taxon>
        <taxon>Branchiostoma</taxon>
    </lineage>
</organism>
<feature type="compositionally biased region" description="Basic and acidic residues" evidence="1">
    <location>
        <begin position="231"/>
        <end position="244"/>
    </location>
</feature>
<feature type="compositionally biased region" description="Basic and acidic residues" evidence="1">
    <location>
        <begin position="256"/>
        <end position="289"/>
    </location>
</feature>
<reference evidence="4" key="1">
    <citation type="submission" date="2025-08" db="UniProtKB">
        <authorList>
            <consortium name="RefSeq"/>
        </authorList>
    </citation>
    <scope>IDENTIFICATION</scope>
    <source>
        <tissue evidence="4">Gonad</tissue>
    </source>
</reference>
<gene>
    <name evidence="4" type="primary">LOC109463382</name>
</gene>
<dbReference type="AlphaFoldDB" id="A0A6P4XUJ1"/>
<accession>A0A6P4XUJ1</accession>
<dbReference type="Gene3D" id="1.10.10.60">
    <property type="entry name" value="Homeodomain-like"/>
    <property type="match status" value="1"/>
</dbReference>
<evidence type="ECO:0000259" key="2">
    <source>
        <dbReference type="Pfam" id="PF13837"/>
    </source>
</evidence>
<dbReference type="PANTHER" id="PTHR47595">
    <property type="entry name" value="HEAT SHOCK 70 KDA PROTEIN 14"/>
    <property type="match status" value="1"/>
</dbReference>
<dbReference type="PANTHER" id="PTHR47595:SF1">
    <property type="entry name" value="MYB_SANT-LIKE DNA-BINDING DOMAIN-CONTAINING PROTEIN"/>
    <property type="match status" value="1"/>
</dbReference>
<evidence type="ECO:0000313" key="4">
    <source>
        <dbReference type="RefSeq" id="XP_019615733.1"/>
    </source>
</evidence>
<feature type="compositionally biased region" description="Acidic residues" evidence="1">
    <location>
        <begin position="117"/>
        <end position="126"/>
    </location>
</feature>
<dbReference type="RefSeq" id="XP_019615733.1">
    <property type="nucleotide sequence ID" value="XM_019760174.1"/>
</dbReference>
<evidence type="ECO:0000313" key="3">
    <source>
        <dbReference type="Proteomes" id="UP000515135"/>
    </source>
</evidence>
<dbReference type="InterPro" id="IPR044822">
    <property type="entry name" value="Myb_DNA-bind_4"/>
</dbReference>
<dbReference type="KEGG" id="bbel:109463382"/>